<dbReference type="AlphaFoldDB" id="A0A841KWG7"/>
<proteinExistence type="predicted"/>
<gene>
    <name evidence="2" type="ORF">HNQ80_000609</name>
</gene>
<evidence type="ECO:0000313" key="2">
    <source>
        <dbReference type="EMBL" id="MBB6214529.1"/>
    </source>
</evidence>
<evidence type="ECO:0000256" key="1">
    <source>
        <dbReference type="SAM" id="SignalP"/>
    </source>
</evidence>
<name>A0A841KWG7_9FIRM</name>
<dbReference type="RefSeq" id="WP_184308023.1">
    <property type="nucleotide sequence ID" value="NZ_JACHEN010000002.1"/>
</dbReference>
<organism evidence="2 3">
    <name type="scientific">Anaerosolibacter carboniphilus</name>
    <dbReference type="NCBI Taxonomy" id="1417629"/>
    <lineage>
        <taxon>Bacteria</taxon>
        <taxon>Bacillati</taxon>
        <taxon>Bacillota</taxon>
        <taxon>Clostridia</taxon>
        <taxon>Peptostreptococcales</taxon>
        <taxon>Thermotaleaceae</taxon>
        <taxon>Anaerosolibacter</taxon>
    </lineage>
</organism>
<keyword evidence="1" id="KW-0732">Signal</keyword>
<sequence>MLKKVVTGALVVVILGTTSVTGHAASSKIPSYRYARNTTENYVKIIQPSADQNIIFENNVLISVQVYDNATVSLKIYKQDAVKADKVKIEEFEVDEKTTIKGAVVLDDKIDQGEKFYQKRIKLSPGEYAIVSEIKDKDGKKQKPMVKKFTVKNKDEEVTKTLKDIQSTDALGNLLNKE</sequence>
<feature type="signal peptide" evidence="1">
    <location>
        <begin position="1"/>
        <end position="24"/>
    </location>
</feature>
<feature type="chain" id="PRO_5032323023" evidence="1">
    <location>
        <begin position="25"/>
        <end position="178"/>
    </location>
</feature>
<evidence type="ECO:0000313" key="3">
    <source>
        <dbReference type="Proteomes" id="UP000579281"/>
    </source>
</evidence>
<accession>A0A841KWG7</accession>
<keyword evidence="3" id="KW-1185">Reference proteome</keyword>
<protein>
    <submittedName>
        <fullName evidence="2">Uncharacterized protein</fullName>
    </submittedName>
</protein>
<dbReference type="EMBL" id="JACHEN010000002">
    <property type="protein sequence ID" value="MBB6214529.1"/>
    <property type="molecule type" value="Genomic_DNA"/>
</dbReference>
<comment type="caution">
    <text evidence="2">The sequence shown here is derived from an EMBL/GenBank/DDBJ whole genome shotgun (WGS) entry which is preliminary data.</text>
</comment>
<reference evidence="2 3" key="1">
    <citation type="submission" date="2020-08" db="EMBL/GenBank/DDBJ databases">
        <title>Genomic Encyclopedia of Type Strains, Phase IV (KMG-IV): sequencing the most valuable type-strain genomes for metagenomic binning, comparative biology and taxonomic classification.</title>
        <authorList>
            <person name="Goeker M."/>
        </authorList>
    </citation>
    <scope>NUCLEOTIDE SEQUENCE [LARGE SCALE GENOMIC DNA]</scope>
    <source>
        <strain evidence="2 3">DSM 103526</strain>
    </source>
</reference>
<dbReference type="Proteomes" id="UP000579281">
    <property type="component" value="Unassembled WGS sequence"/>
</dbReference>